<name>A0AAE0H189_9CHLO</name>
<dbReference type="Proteomes" id="UP001190700">
    <property type="component" value="Unassembled WGS sequence"/>
</dbReference>
<dbReference type="AlphaFoldDB" id="A0AAE0H189"/>
<dbReference type="EMBL" id="LGRX02000603">
    <property type="protein sequence ID" value="KAK3288115.1"/>
    <property type="molecule type" value="Genomic_DNA"/>
</dbReference>
<comment type="caution">
    <text evidence="1">The sequence shown here is derived from an EMBL/GenBank/DDBJ whole genome shotgun (WGS) entry which is preliminary data.</text>
</comment>
<keyword evidence="2" id="KW-1185">Reference proteome</keyword>
<organism evidence="1 2">
    <name type="scientific">Cymbomonas tetramitiformis</name>
    <dbReference type="NCBI Taxonomy" id="36881"/>
    <lineage>
        <taxon>Eukaryota</taxon>
        <taxon>Viridiplantae</taxon>
        <taxon>Chlorophyta</taxon>
        <taxon>Pyramimonadophyceae</taxon>
        <taxon>Pyramimonadales</taxon>
        <taxon>Pyramimonadaceae</taxon>
        <taxon>Cymbomonas</taxon>
    </lineage>
</organism>
<accession>A0AAE0H189</accession>
<evidence type="ECO:0000313" key="2">
    <source>
        <dbReference type="Proteomes" id="UP001190700"/>
    </source>
</evidence>
<dbReference type="GO" id="GO:0003676">
    <property type="term" value="F:nucleic acid binding"/>
    <property type="evidence" value="ECO:0007669"/>
    <property type="project" value="InterPro"/>
</dbReference>
<protein>
    <submittedName>
        <fullName evidence="1">Uncharacterized protein</fullName>
    </submittedName>
</protein>
<dbReference type="InterPro" id="IPR036397">
    <property type="entry name" value="RNaseH_sf"/>
</dbReference>
<evidence type="ECO:0000313" key="1">
    <source>
        <dbReference type="EMBL" id="KAK3288115.1"/>
    </source>
</evidence>
<proteinExistence type="predicted"/>
<gene>
    <name evidence="1" type="ORF">CYMTET_4420</name>
</gene>
<reference evidence="1 2" key="1">
    <citation type="journal article" date="2015" name="Genome Biol. Evol.">
        <title>Comparative Genomics of a Bacterivorous Green Alga Reveals Evolutionary Causalities and Consequences of Phago-Mixotrophic Mode of Nutrition.</title>
        <authorList>
            <person name="Burns J.A."/>
            <person name="Paasch A."/>
            <person name="Narechania A."/>
            <person name="Kim E."/>
        </authorList>
    </citation>
    <scope>NUCLEOTIDE SEQUENCE [LARGE SCALE GENOMIC DNA]</scope>
    <source>
        <strain evidence="1 2">PLY_AMNH</strain>
    </source>
</reference>
<sequence>MQGLSDRQESHVTGLARWQWTCTERVVRTIKFCFKKIALEKGLDYAWDEQLWPLVLIYNAARQESTGVAPFTLLFAQEVVVPPDLKHAPNLDFDLEVKEDKDHRV</sequence>
<dbReference type="Gene3D" id="3.30.420.10">
    <property type="entry name" value="Ribonuclease H-like superfamily/Ribonuclease H"/>
    <property type="match status" value="1"/>
</dbReference>